<organism evidence="2 3">
    <name type="scientific">Rhodomicrobium vannielii (strain ATCC 17100 / DSM 162 / LMG 4299 / NCIMB 10020 / ATH 3.1.1)</name>
    <dbReference type="NCBI Taxonomy" id="648757"/>
    <lineage>
        <taxon>Bacteria</taxon>
        <taxon>Pseudomonadati</taxon>
        <taxon>Pseudomonadota</taxon>
        <taxon>Alphaproteobacteria</taxon>
        <taxon>Hyphomicrobiales</taxon>
        <taxon>Hyphomicrobiaceae</taxon>
        <taxon>Rhodomicrobium</taxon>
    </lineage>
</organism>
<evidence type="ECO:0000313" key="2">
    <source>
        <dbReference type="EMBL" id="ADP69510.1"/>
    </source>
</evidence>
<feature type="domain" description="PD-(D/E)XK endonuclease-like" evidence="1">
    <location>
        <begin position="807"/>
        <end position="1043"/>
    </location>
</feature>
<keyword evidence="3" id="KW-1185">Reference proteome</keyword>
<dbReference type="RefSeq" id="WP_013417917.1">
    <property type="nucleotide sequence ID" value="NC_014664.1"/>
</dbReference>
<dbReference type="OrthoDB" id="9780606at2"/>
<evidence type="ECO:0000259" key="1">
    <source>
        <dbReference type="Pfam" id="PF12705"/>
    </source>
</evidence>
<dbReference type="InterPro" id="IPR038726">
    <property type="entry name" value="PDDEXK_AddAB-type"/>
</dbReference>
<reference evidence="3" key="1">
    <citation type="journal article" date="2011" name="J. Bacteriol.">
        <title>Genome sequences of eight morphologically diverse alphaproteobacteria.</title>
        <authorList>
            <consortium name="US DOE Joint Genome Institute"/>
            <person name="Brown P.J."/>
            <person name="Kysela D.T."/>
            <person name="Buechlein A."/>
            <person name="Hemmerich C."/>
            <person name="Brun Y.V."/>
        </authorList>
    </citation>
    <scope>NUCLEOTIDE SEQUENCE [LARGE SCALE GENOMIC DNA]</scope>
    <source>
        <strain evidence="3">ATCC 17100 / ATH 3.1.1 / DSM 162 / LMG 4299</strain>
    </source>
</reference>
<dbReference type="Proteomes" id="UP000001399">
    <property type="component" value="Chromosome"/>
</dbReference>
<dbReference type="NCBIfam" id="TIGR02786">
    <property type="entry name" value="addB_alphas"/>
    <property type="match status" value="1"/>
</dbReference>
<sequence>MTGGGAQLELGFSAARGSAVFACPPHRPFLPALAAAILDGALFGGGEPEPHDIPALNVYVPSQAAVTPLKLALLDLSPCGATFLPRIRVLGDADPLDMFAAYAPHMDAGDALALLRDAVDVPKPVGDIERRVHLSAAAMKAARDIHSTRMEFGEQLFSGVTATSAAKIAADIASLIDDAHRERADLAKIDRLDRGHASGGEQISLQILRAVRKAWDAHKKRSRRLDREERRNRLMALEAAFIRASDAPVIVAGSTGSVAATMGLMEALGGRARSAIVLHGLDRALDDASWQAIAEHPEHPQHGLWQLLARLVVCRNEVSELETVRALPAGGDPIRAAFLSEAMRPASTTARWADYVAARKAEGSRDAGATARDVWADVSLCDAPRGTLAPGLTLVEADTSQEEAVVVALILRAALEDEAAHVALVTPDDALTARVRHALAAWGMASELPAAPRHAFALRVAATATSGKPEDFTALLRLGLLEPRSAYLRQRESDLTEADPGADRDRFLRLAELVDLGAARQMWRPASMDGIPAALARAQHAIASGEARHPAMRRIDAEAWDAARLLAGDVLDALSPLTENAADPASDAAPTLPFRRWVAAHDEALARLAAIGLACDAGDDAPSLGDAFGVDAPSLALDINDYAAFFAELARGEPTPAAGSPHPRLSLLSPLDARLLSADVIVLGGLNEGAWPQTPGPSPWLNRQDRAAIGLSPEERRIGQAAHDFASLAAAAPRVVLTRAKKANGSLARPSRWIARITTLARGTGRLAEIETGADWLEMARARRMPATVTPIAPPEPRPPLSARPRRLSVTAIETWFANPYAIYASFILDLKPLRRIGESHDARDKGTLYHAALNRFFEAYPDRVPDDAAARLVACLDRSAEEFGFDLDAAPFWRPRFARFAEWFAATEAQRRDGLRLLKSEVGGKLKLVAEGAAGPFEVTARADRIDLGADGSLRIFDFKTSANAATTSARRGAPQLALEGMLAMEGAFAGLPAGGAPDLCYIIASGGEPPGDIVTLKVPSEEAIAAAKAGLLLRIARFDDEATPYAYEARAIFRDKADNDPYAHLARVKEWSAAADGEDVGAEDGGGDE</sequence>
<gene>
    <name evidence="2" type="ordered locus">Rvan_0220</name>
</gene>
<dbReference type="InterPro" id="IPR027417">
    <property type="entry name" value="P-loop_NTPase"/>
</dbReference>
<dbReference type="SUPFAM" id="SSF52540">
    <property type="entry name" value="P-loop containing nucleoside triphosphate hydrolases"/>
    <property type="match status" value="1"/>
</dbReference>
<dbReference type="HOGENOM" id="CLU_012377_0_0_5"/>
<protein>
    <submittedName>
        <fullName evidence="2">Double-strand break repair protein</fullName>
    </submittedName>
</protein>
<dbReference type="InterPro" id="IPR014153">
    <property type="entry name" value="Ds_break_AddB"/>
</dbReference>
<dbReference type="KEGG" id="rva:Rvan_0220"/>
<proteinExistence type="predicted"/>
<dbReference type="AlphaFoldDB" id="E3I6E9"/>
<evidence type="ECO:0000313" key="3">
    <source>
        <dbReference type="Proteomes" id="UP000001399"/>
    </source>
</evidence>
<accession>E3I6E9</accession>
<name>E3I6E9_RHOVT</name>
<dbReference type="Pfam" id="PF12705">
    <property type="entry name" value="PDDEXK_1"/>
    <property type="match status" value="1"/>
</dbReference>
<dbReference type="STRING" id="648757.Rvan_0220"/>
<dbReference type="eggNOG" id="COG2887">
    <property type="taxonomic scope" value="Bacteria"/>
</dbReference>
<dbReference type="EMBL" id="CP002292">
    <property type="protein sequence ID" value="ADP69510.1"/>
    <property type="molecule type" value="Genomic_DNA"/>
</dbReference>
<dbReference type="eggNOG" id="COG3893">
    <property type="taxonomic scope" value="Bacteria"/>
</dbReference>